<dbReference type="Proteomes" id="UP000317835">
    <property type="component" value="Chromosome"/>
</dbReference>
<name>A0A518HA22_9BACT</name>
<dbReference type="InterPro" id="IPR004360">
    <property type="entry name" value="Glyas_Fos-R_dOase_dom"/>
</dbReference>
<proteinExistence type="predicted"/>
<dbReference type="InterPro" id="IPR029068">
    <property type="entry name" value="Glyas_Bleomycin-R_OHBP_Dase"/>
</dbReference>
<dbReference type="EMBL" id="CP036426">
    <property type="protein sequence ID" value="QDV37702.1"/>
    <property type="molecule type" value="Genomic_DNA"/>
</dbReference>
<dbReference type="OrthoDB" id="9788468at2"/>
<dbReference type="PROSITE" id="PS51819">
    <property type="entry name" value="VOC"/>
    <property type="match status" value="1"/>
</dbReference>
<protein>
    <submittedName>
        <fullName evidence="2">Fosfomycin resistance protein FosB</fullName>
    </submittedName>
</protein>
<organism evidence="2 3">
    <name type="scientific">Tautonia plasticadhaerens</name>
    <dbReference type="NCBI Taxonomy" id="2527974"/>
    <lineage>
        <taxon>Bacteria</taxon>
        <taxon>Pseudomonadati</taxon>
        <taxon>Planctomycetota</taxon>
        <taxon>Planctomycetia</taxon>
        <taxon>Isosphaerales</taxon>
        <taxon>Isosphaeraceae</taxon>
        <taxon>Tautonia</taxon>
    </lineage>
</organism>
<keyword evidence="3" id="KW-1185">Reference proteome</keyword>
<dbReference type="Gene3D" id="3.10.180.10">
    <property type="entry name" value="2,3-Dihydroxybiphenyl 1,2-Dioxygenase, domain 1"/>
    <property type="match status" value="1"/>
</dbReference>
<dbReference type="InterPro" id="IPR050383">
    <property type="entry name" value="GlyoxalaseI/FosfomycinResist"/>
</dbReference>
<accession>A0A518HA22</accession>
<dbReference type="AlphaFoldDB" id="A0A518HA22"/>
<evidence type="ECO:0000313" key="2">
    <source>
        <dbReference type="EMBL" id="QDV37702.1"/>
    </source>
</evidence>
<dbReference type="InterPro" id="IPR037523">
    <property type="entry name" value="VOC_core"/>
</dbReference>
<dbReference type="RefSeq" id="WP_145275710.1">
    <property type="nucleotide sequence ID" value="NZ_CP036426.1"/>
</dbReference>
<dbReference type="KEGG" id="tpla:ElP_56450"/>
<gene>
    <name evidence="2" type="ORF">ElP_56450</name>
</gene>
<dbReference type="PANTHER" id="PTHR21366:SF22">
    <property type="entry name" value="VOC DOMAIN-CONTAINING PROTEIN"/>
    <property type="match status" value="1"/>
</dbReference>
<feature type="domain" description="VOC" evidence="1">
    <location>
        <begin position="6"/>
        <end position="126"/>
    </location>
</feature>
<evidence type="ECO:0000313" key="3">
    <source>
        <dbReference type="Proteomes" id="UP000317835"/>
    </source>
</evidence>
<dbReference type="Pfam" id="PF00903">
    <property type="entry name" value="Glyoxalase"/>
    <property type="match status" value="1"/>
</dbReference>
<dbReference type="PANTHER" id="PTHR21366">
    <property type="entry name" value="GLYOXALASE FAMILY PROTEIN"/>
    <property type="match status" value="1"/>
</dbReference>
<reference evidence="2 3" key="1">
    <citation type="submission" date="2019-02" db="EMBL/GenBank/DDBJ databases">
        <title>Deep-cultivation of Planctomycetes and their phenomic and genomic characterization uncovers novel biology.</title>
        <authorList>
            <person name="Wiegand S."/>
            <person name="Jogler M."/>
            <person name="Boedeker C."/>
            <person name="Pinto D."/>
            <person name="Vollmers J."/>
            <person name="Rivas-Marin E."/>
            <person name="Kohn T."/>
            <person name="Peeters S.H."/>
            <person name="Heuer A."/>
            <person name="Rast P."/>
            <person name="Oberbeckmann S."/>
            <person name="Bunk B."/>
            <person name="Jeske O."/>
            <person name="Meyerdierks A."/>
            <person name="Storesund J.E."/>
            <person name="Kallscheuer N."/>
            <person name="Luecker S."/>
            <person name="Lage O.M."/>
            <person name="Pohl T."/>
            <person name="Merkel B.J."/>
            <person name="Hornburger P."/>
            <person name="Mueller R.-W."/>
            <person name="Bruemmer F."/>
            <person name="Labrenz M."/>
            <person name="Spormann A.M."/>
            <person name="Op den Camp H."/>
            <person name="Overmann J."/>
            <person name="Amann R."/>
            <person name="Jetten M.S.M."/>
            <person name="Mascher T."/>
            <person name="Medema M.H."/>
            <person name="Devos D.P."/>
            <person name="Kaster A.-K."/>
            <person name="Ovreas L."/>
            <person name="Rohde M."/>
            <person name="Galperin M.Y."/>
            <person name="Jogler C."/>
        </authorList>
    </citation>
    <scope>NUCLEOTIDE SEQUENCE [LARGE SCALE GENOMIC DNA]</scope>
    <source>
        <strain evidence="2 3">ElP</strain>
    </source>
</reference>
<sequence length="135" mass="14568">MGEIVAIVETAVYVDDLDAAEAFYRDVLGLEVIGKEAGRHVFFRVGDGVLLAFDPEATLRGDMLPPHGAGGPGHFALGVRAENLDGWRRRLEGHGVAVEQEVTWPRGGRSLYFRDPAGNSVEMVTPGLWGLPGGW</sequence>
<evidence type="ECO:0000259" key="1">
    <source>
        <dbReference type="PROSITE" id="PS51819"/>
    </source>
</evidence>
<dbReference type="SUPFAM" id="SSF54593">
    <property type="entry name" value="Glyoxalase/Bleomycin resistance protein/Dihydroxybiphenyl dioxygenase"/>
    <property type="match status" value="1"/>
</dbReference>